<gene>
    <name evidence="10" type="primary">folP</name>
    <name evidence="10" type="ORF">HHU12_09975</name>
</gene>
<evidence type="ECO:0000256" key="1">
    <source>
        <dbReference type="ARBA" id="ARBA00000012"/>
    </source>
</evidence>
<dbReference type="InterPro" id="IPR045031">
    <property type="entry name" value="DHP_synth-like"/>
</dbReference>
<name>A0A7X9P3D6_9BACT</name>
<keyword evidence="6" id="KW-0479">Metal-binding</keyword>
<evidence type="ECO:0000313" key="11">
    <source>
        <dbReference type="Proteomes" id="UP000576082"/>
    </source>
</evidence>
<dbReference type="InterPro" id="IPR011005">
    <property type="entry name" value="Dihydropteroate_synth-like_sf"/>
</dbReference>
<dbReference type="Pfam" id="PF00809">
    <property type="entry name" value="Pterin_bind"/>
    <property type="match status" value="1"/>
</dbReference>
<evidence type="ECO:0000256" key="4">
    <source>
        <dbReference type="ARBA" id="ARBA00012458"/>
    </source>
</evidence>
<comment type="caution">
    <text evidence="10">The sequence shown here is derived from an EMBL/GenBank/DDBJ whole genome shotgun (WGS) entry which is preliminary data.</text>
</comment>
<evidence type="ECO:0000256" key="8">
    <source>
        <dbReference type="ARBA" id="ARBA00022909"/>
    </source>
</evidence>
<comment type="catalytic activity">
    <reaction evidence="1">
        <text>(7,8-dihydropterin-6-yl)methyl diphosphate + 4-aminobenzoate = 7,8-dihydropteroate + diphosphate</text>
        <dbReference type="Rhea" id="RHEA:19949"/>
        <dbReference type="ChEBI" id="CHEBI:17836"/>
        <dbReference type="ChEBI" id="CHEBI:17839"/>
        <dbReference type="ChEBI" id="CHEBI:33019"/>
        <dbReference type="ChEBI" id="CHEBI:72950"/>
        <dbReference type="EC" id="2.5.1.15"/>
    </reaction>
</comment>
<dbReference type="CDD" id="cd00739">
    <property type="entry name" value="DHPS"/>
    <property type="match status" value="1"/>
</dbReference>
<dbReference type="PROSITE" id="PS00793">
    <property type="entry name" value="DHPS_2"/>
    <property type="match status" value="1"/>
</dbReference>
<dbReference type="PROSITE" id="PS50972">
    <property type="entry name" value="PTERIN_BINDING"/>
    <property type="match status" value="1"/>
</dbReference>
<protein>
    <recommendedName>
        <fullName evidence="4">dihydropteroate synthase</fullName>
        <ecNumber evidence="4">2.5.1.15</ecNumber>
    </recommendedName>
</protein>
<feature type="domain" description="Pterin-binding" evidence="9">
    <location>
        <begin position="21"/>
        <end position="274"/>
    </location>
</feature>
<dbReference type="Proteomes" id="UP000576082">
    <property type="component" value="Unassembled WGS sequence"/>
</dbReference>
<evidence type="ECO:0000256" key="3">
    <source>
        <dbReference type="ARBA" id="ARBA00004763"/>
    </source>
</evidence>
<dbReference type="PANTHER" id="PTHR20941">
    <property type="entry name" value="FOLATE SYNTHESIS PROTEINS"/>
    <property type="match status" value="1"/>
</dbReference>
<comment type="pathway">
    <text evidence="3">Cofactor biosynthesis; tetrahydrofolate biosynthesis; 7,8-dihydrofolate from 2-amino-4-hydroxy-6-hydroxymethyl-7,8-dihydropteridine diphosphate and 4-aminobenzoate: step 1/2.</text>
</comment>
<proteinExistence type="predicted"/>
<evidence type="ECO:0000256" key="7">
    <source>
        <dbReference type="ARBA" id="ARBA00022842"/>
    </source>
</evidence>
<comment type="cofactor">
    <cofactor evidence="2">
        <name>Mg(2+)</name>
        <dbReference type="ChEBI" id="CHEBI:18420"/>
    </cofactor>
</comment>
<sequence length="282" mass="31435">MIKSQHLSIKIKQNILAFDTPKVMGIINATPDSFYNNSRKIYVDDALIQVEQMLADGASILDIGGYSSRPGAEHIKVQEELNRVLPIIEKIKEEYPDTIISIDTFRSEVAREAILKGADIINDISGGSLDNKMYDTVYKSGAPYIMMHMRGNPQTMTDLTEYPNGVTHEVIKYFSEKKAEFISSGDNDLIIDPGFGFAKTLEQNYELLNNLELLQSLQLPILVGVSRKSMINKVLNITPQEALNGTTVINTIALSKNANILRVHDVKPAVECVKLMQQTVSF</sequence>
<dbReference type="GO" id="GO:0046656">
    <property type="term" value="P:folic acid biosynthetic process"/>
    <property type="evidence" value="ECO:0007669"/>
    <property type="project" value="UniProtKB-KW"/>
</dbReference>
<evidence type="ECO:0000256" key="5">
    <source>
        <dbReference type="ARBA" id="ARBA00022679"/>
    </source>
</evidence>
<dbReference type="GO" id="GO:0005829">
    <property type="term" value="C:cytosol"/>
    <property type="evidence" value="ECO:0007669"/>
    <property type="project" value="TreeGrafter"/>
</dbReference>
<dbReference type="GO" id="GO:0004156">
    <property type="term" value="F:dihydropteroate synthase activity"/>
    <property type="evidence" value="ECO:0007669"/>
    <property type="project" value="UniProtKB-EC"/>
</dbReference>
<dbReference type="AlphaFoldDB" id="A0A7X9P3D6"/>
<evidence type="ECO:0000259" key="9">
    <source>
        <dbReference type="PROSITE" id="PS50972"/>
    </source>
</evidence>
<keyword evidence="5 10" id="KW-0808">Transferase</keyword>
<keyword evidence="8" id="KW-0289">Folate biosynthesis</keyword>
<dbReference type="InterPro" id="IPR000489">
    <property type="entry name" value="Pterin-binding_dom"/>
</dbReference>
<keyword evidence="7" id="KW-0460">Magnesium</keyword>
<dbReference type="GO" id="GO:0046872">
    <property type="term" value="F:metal ion binding"/>
    <property type="evidence" value="ECO:0007669"/>
    <property type="project" value="UniProtKB-KW"/>
</dbReference>
<evidence type="ECO:0000256" key="6">
    <source>
        <dbReference type="ARBA" id="ARBA00022723"/>
    </source>
</evidence>
<dbReference type="InterPro" id="IPR006390">
    <property type="entry name" value="DHP_synth_dom"/>
</dbReference>
<organism evidence="10 11">
    <name type="scientific">Flammeovirga aprica JL-4</name>
    <dbReference type="NCBI Taxonomy" id="694437"/>
    <lineage>
        <taxon>Bacteria</taxon>
        <taxon>Pseudomonadati</taxon>
        <taxon>Bacteroidota</taxon>
        <taxon>Cytophagia</taxon>
        <taxon>Cytophagales</taxon>
        <taxon>Flammeovirgaceae</taxon>
        <taxon>Flammeovirga</taxon>
    </lineage>
</organism>
<dbReference type="EC" id="2.5.1.15" evidence="4"/>
<evidence type="ECO:0000313" key="10">
    <source>
        <dbReference type="EMBL" id="NME68287.1"/>
    </source>
</evidence>
<dbReference type="EMBL" id="JABANE010000021">
    <property type="protein sequence ID" value="NME68287.1"/>
    <property type="molecule type" value="Genomic_DNA"/>
</dbReference>
<evidence type="ECO:0000256" key="2">
    <source>
        <dbReference type="ARBA" id="ARBA00001946"/>
    </source>
</evidence>
<dbReference type="GO" id="GO:0046654">
    <property type="term" value="P:tetrahydrofolate biosynthetic process"/>
    <property type="evidence" value="ECO:0007669"/>
    <property type="project" value="TreeGrafter"/>
</dbReference>
<accession>A0A7X9P3D6</accession>
<dbReference type="NCBIfam" id="TIGR01496">
    <property type="entry name" value="DHPS"/>
    <property type="match status" value="1"/>
</dbReference>
<dbReference type="Gene3D" id="3.20.20.20">
    <property type="entry name" value="Dihydropteroate synthase-like"/>
    <property type="match status" value="1"/>
</dbReference>
<dbReference type="PANTHER" id="PTHR20941:SF1">
    <property type="entry name" value="FOLIC ACID SYNTHESIS PROTEIN FOL1"/>
    <property type="match status" value="1"/>
</dbReference>
<dbReference type="RefSeq" id="WP_169656593.1">
    <property type="nucleotide sequence ID" value="NZ_JABANE010000021.1"/>
</dbReference>
<reference evidence="10 11" key="1">
    <citation type="submission" date="2020-04" db="EMBL/GenBank/DDBJ databases">
        <title>Flammeovirga sp. SR4, a novel species isolated from seawater.</title>
        <authorList>
            <person name="Wang X."/>
        </authorList>
    </citation>
    <scope>NUCLEOTIDE SEQUENCE [LARGE SCALE GENOMIC DNA]</scope>
    <source>
        <strain evidence="10 11">ATCC 23126</strain>
    </source>
</reference>
<dbReference type="SUPFAM" id="SSF51717">
    <property type="entry name" value="Dihydropteroate synthetase-like"/>
    <property type="match status" value="1"/>
</dbReference>
<keyword evidence="11" id="KW-1185">Reference proteome</keyword>